<dbReference type="EMBL" id="JAHVJA010000010">
    <property type="protein sequence ID" value="MBY6141414.1"/>
    <property type="molecule type" value="Genomic_DNA"/>
</dbReference>
<organism evidence="1 2">
    <name type="scientific">Leisingera daeponensis</name>
    <dbReference type="NCBI Taxonomy" id="405746"/>
    <lineage>
        <taxon>Bacteria</taxon>
        <taxon>Pseudomonadati</taxon>
        <taxon>Pseudomonadota</taxon>
        <taxon>Alphaproteobacteria</taxon>
        <taxon>Rhodobacterales</taxon>
        <taxon>Roseobacteraceae</taxon>
        <taxon>Leisingera</taxon>
    </lineage>
</organism>
<evidence type="ECO:0000313" key="2">
    <source>
        <dbReference type="Proteomes" id="UP000766629"/>
    </source>
</evidence>
<dbReference type="RefSeq" id="WP_222509460.1">
    <property type="nucleotide sequence ID" value="NZ_JAHVJA010000010.1"/>
</dbReference>
<keyword evidence="2" id="KW-1185">Reference proteome</keyword>
<reference evidence="1 2" key="1">
    <citation type="submission" date="2021-06" db="EMBL/GenBank/DDBJ databases">
        <title>50 bacteria genomes isolated from Dapeng, Shenzhen, China.</title>
        <authorList>
            <person name="Zheng W."/>
            <person name="Yu S."/>
            <person name="Huang Y."/>
        </authorList>
    </citation>
    <scope>NUCLEOTIDE SEQUENCE [LARGE SCALE GENOMIC DNA]</scope>
    <source>
        <strain evidence="1 2">DP1N14-2</strain>
    </source>
</reference>
<dbReference type="Proteomes" id="UP000766629">
    <property type="component" value="Unassembled WGS sequence"/>
</dbReference>
<proteinExistence type="predicted"/>
<protein>
    <submittedName>
        <fullName evidence="1">Uncharacterized protein</fullName>
    </submittedName>
</protein>
<gene>
    <name evidence="1" type="ORF">KUV26_18395</name>
</gene>
<name>A0ABS7NL22_9RHOB</name>
<evidence type="ECO:0000313" key="1">
    <source>
        <dbReference type="EMBL" id="MBY6141414.1"/>
    </source>
</evidence>
<sequence length="145" mass="15102">MQDSSVTADYEVEPLGQSNGVCSCCGSETRLVWGFVLSPAGTVASYQVHWTAGAGLGCHPANYDFVIGPWGEGASPADRIAVSLMHFENEDGPGVMVIDAGGRPPAGSGLAASALDRESVIGTELASTAFAIFDTVFLQDTRLYK</sequence>
<accession>A0ABS7NL22</accession>
<comment type="caution">
    <text evidence="1">The sequence shown here is derived from an EMBL/GenBank/DDBJ whole genome shotgun (WGS) entry which is preliminary data.</text>
</comment>